<dbReference type="FunFam" id="3.40.960.10:FF:000002">
    <property type="entry name" value="DNA helicase related protein"/>
    <property type="match status" value="1"/>
</dbReference>
<proteinExistence type="predicted"/>
<dbReference type="Pfam" id="PF18741">
    <property type="entry name" value="MTES_1575"/>
    <property type="match status" value="1"/>
</dbReference>
<dbReference type="InterPro" id="IPR049468">
    <property type="entry name" value="Restrct_endonuc-II-like_dom"/>
</dbReference>
<dbReference type="PANTHER" id="PTHR10887">
    <property type="entry name" value="DNA2/NAM7 HELICASE FAMILY"/>
    <property type="match status" value="1"/>
</dbReference>
<evidence type="ECO:0000259" key="2">
    <source>
        <dbReference type="Pfam" id="PF13086"/>
    </source>
</evidence>
<dbReference type="Gene3D" id="3.40.50.300">
    <property type="entry name" value="P-loop containing nucleotide triphosphate hydrolases"/>
    <property type="match status" value="3"/>
</dbReference>
<keyword evidence="5" id="KW-0378">Hydrolase</keyword>
<evidence type="ECO:0000259" key="1">
    <source>
        <dbReference type="Pfam" id="PF11784"/>
    </source>
</evidence>
<dbReference type="Pfam" id="PF13086">
    <property type="entry name" value="AAA_11"/>
    <property type="match status" value="2"/>
</dbReference>
<sequence length="1966" mass="213988">MSTDVTDATKAEQQLAEPKPLVVLKAVLAGKVNFASAQNGVSVLRSLRLVNEGTAAAVNVTLRLTATPAILRDKSWRIDRIAPGTGIDLVDLETPLDTAILGGLDEAEIGQISFQISIDGQVTDQIQHRIELLARDEWGGLAEMDNILAAFVSPNQSAVARLLKEASRLLEAAGHSGSLEGYQSGDPMRVWMIAGAIWSAATGLGLTYAVPPASFERMGQKVRDPERIVAEGLATCLDSTLLLAAAFEAAGLNTAILFSHGHAWVGVWLVARDFGRLVEPDVVAVRKAAAARDFVPLETTLLTKRPSTGFEAAVDAGRDRLSEARETEFIQVVDINRARAARIRPLASHHVAQEASNNDEAVAAAALPRPLDLGRLPGELIEIAPTTALGRIERWQRKLLDLSLANRLLNFKDTKLAIPMICPDVSGLEDQLADGAVFRLLALKDEHAVSGRDLAAEEARQIEAGLARDAMARGQVAVPLTSRDMINRLTELYRKARSDAAEGGTNTLFLAVGFLRWKRTDSDPRHYRAPLLLLPVKLERRSAQSEFRLSQLEDEVRINATLLEFLKRDFELRMPELECELPRDASGLDIPRILQILRHKVRDVAGFEVLEDCALSTFSFAKYLMWKDLVDRTDNLRESRLVRHLVDSPTESFAGSTGVMPQPADIDRKHAPADLLAPLPADSSQLAAVMAAAQQRDYVLIGPPGTGKSQTITNIIADQLGRGRTVLFVAEKAAALDVVHRRLERHGLGTAVLELHSNKADRKAVLTQLGRSWDRASTQGAADWVRVTDDLRVTRDQLNGYVAALHSPGTQGFSVYQAIGRVAKRPAMLSLAFPNKDCHDQDTWLRLRALAAELGQRHRIVADLSTGGPLALVAPGEWSFGWQDAFLAAARRLRVTLHETQEARLGLAQQLGYPAAVVGLADVVAALGKVPAARLGHPAVSEIALNAAPALRAELAPFAEALRACRDQRQALAASYTDDVIADMPLEALDIQWREAQTKMWPLAGMAKTKLQKLLQSYAHGGTADPVTDIAALKRLLRAQALIVKSTLSALPGFAGERTDIGAMSAALEEADGFARLEATLTDAGLPRARLMDQRANLMQRDGGTFEPLLRRLVAAETALAADVSGFTAAGGDANVSADQLMPHLLAIEALQARLPDWMKWLATRGQAAALGLQPIIDALQAGAEIGAAEAAFESAYMAWWLRLAMDAAPMLRSFAHWEHDALILRFRALDDAMTGMASAEVMRRLGNDLPTRDSVPRNSELGILRHQLGLQRPTAAIRGLISQMPTTFGKLAPCVLMSPLSVAQYLPAGQAQFDLVIFDEASQISTWDAIGAIARGKQAIIVGDPRQLPPTNFFGRSDDGADGDDLAEYEKDMPSILDEVSASGVPTQLLNWHYRSRDEALIAFSNHFYYGGSLVTFPSPDASGNAVELHKIAGTYMRGTGRTNPDEARAIVQMIRKRLDDWLKLPEKDRPTLGVITFNAQQQSLILDLLDAERQANPALEWFFSDDREEPLIVKNLENIQGDERDVMLFSITFGPDGAGKLAMNFGALNGDGGEKRLNVAVTRARAELHVFASITADQIDLTRTGARGVKDLKAFLDFAARGAIALSAQDKGSVGPVESPFEEAVLAALTAKGWELHSQIGVSGFRIDLGVRHPDHAGTWLVGVECDGARYHSSATARDRDRIRQAVLEGLGWSILRIWSTDWFRNPVATADRVDVLLREVLERDRQRRLAVVEVEVTEADSLGDAAQITPDLRLDDIATETPTAPMESKPILPSMPVTVCMPESAAAVQFASVDLPVAQPEMEPLSQHTLQPDNFFDEGYSATLAALVLKLVQTQGAMTEAALARSVAQLHGWQRTGGRIQARVATFHRLLDQQDENGTVFFWPKGGVVPRVPFAGLGGRSLREVSRTEIAWMEDRHTARISASVDPVLELSRLLGIARLSQDARSYIDDCRYWRTEGCATLT</sequence>
<dbReference type="InterPro" id="IPR041677">
    <property type="entry name" value="DNA2/NAM7_AAA_11"/>
</dbReference>
<evidence type="ECO:0000259" key="3">
    <source>
        <dbReference type="Pfam" id="PF13087"/>
    </source>
</evidence>
<dbReference type="InterPro" id="IPR011335">
    <property type="entry name" value="Restrct_endonuc-II-like"/>
</dbReference>
<protein>
    <submittedName>
        <fullName evidence="5">DNA helicase</fullName>
    </submittedName>
</protein>
<feature type="domain" description="DUF3320" evidence="1">
    <location>
        <begin position="1816"/>
        <end position="1865"/>
    </location>
</feature>
<keyword evidence="6" id="KW-1185">Reference proteome</keyword>
<accession>A0AA37TQM6</accession>
<dbReference type="Pfam" id="PF13195">
    <property type="entry name" value="DUF4011"/>
    <property type="match status" value="1"/>
</dbReference>
<evidence type="ECO:0000259" key="4">
    <source>
        <dbReference type="Pfam" id="PF18741"/>
    </source>
</evidence>
<dbReference type="InterPro" id="IPR045055">
    <property type="entry name" value="DNA2/NAM7-like"/>
</dbReference>
<dbReference type="PANTHER" id="PTHR10887:SF495">
    <property type="entry name" value="HELICASE SENATAXIN ISOFORM X1-RELATED"/>
    <property type="match status" value="1"/>
</dbReference>
<feature type="domain" description="DNA2/NAM7 helicase-like C-terminal" evidence="3">
    <location>
        <begin position="1377"/>
        <end position="1574"/>
    </location>
</feature>
<dbReference type="GO" id="GO:0004386">
    <property type="term" value="F:helicase activity"/>
    <property type="evidence" value="ECO:0007669"/>
    <property type="project" value="UniProtKB-KW"/>
</dbReference>
<dbReference type="CDD" id="cd18808">
    <property type="entry name" value="SF1_C_Upf1"/>
    <property type="match status" value="1"/>
</dbReference>
<dbReference type="Proteomes" id="UP001157355">
    <property type="component" value="Unassembled WGS sequence"/>
</dbReference>
<organism evidence="5 6">
    <name type="scientific">Cypionkella aquatica</name>
    <dbReference type="NCBI Taxonomy" id="1756042"/>
    <lineage>
        <taxon>Bacteria</taxon>
        <taxon>Pseudomonadati</taxon>
        <taxon>Pseudomonadota</taxon>
        <taxon>Alphaproteobacteria</taxon>
        <taxon>Rhodobacterales</taxon>
        <taxon>Paracoccaceae</taxon>
        <taxon>Cypionkella</taxon>
    </lineage>
</organism>
<dbReference type="InterPro" id="IPR021754">
    <property type="entry name" value="DUF3320"/>
</dbReference>
<dbReference type="SUPFAM" id="SSF52980">
    <property type="entry name" value="Restriction endonuclease-like"/>
    <property type="match status" value="1"/>
</dbReference>
<comment type="caution">
    <text evidence="5">The sequence shown here is derived from an EMBL/GenBank/DDBJ whole genome shotgun (WGS) entry which is preliminary data.</text>
</comment>
<dbReference type="InterPro" id="IPR041679">
    <property type="entry name" value="DNA2/NAM7-like_C"/>
</dbReference>
<feature type="domain" description="DNA2/NAM7 helicase helicase" evidence="2">
    <location>
        <begin position="682"/>
        <end position="762"/>
    </location>
</feature>
<keyword evidence="5" id="KW-0547">Nucleotide-binding</keyword>
<dbReference type="EMBL" id="BSPP01000002">
    <property type="protein sequence ID" value="GLS85318.1"/>
    <property type="molecule type" value="Genomic_DNA"/>
</dbReference>
<dbReference type="InterPro" id="IPR025103">
    <property type="entry name" value="DUF4011"/>
</dbReference>
<keyword evidence="5" id="KW-0347">Helicase</keyword>
<dbReference type="RefSeq" id="WP_284323543.1">
    <property type="nucleotide sequence ID" value="NZ_BSPP01000002.1"/>
</dbReference>
<dbReference type="Gene3D" id="3.40.960.10">
    <property type="entry name" value="VSR Endonuclease"/>
    <property type="match status" value="1"/>
</dbReference>
<name>A0AA37TQM6_9RHOB</name>
<keyword evidence="5" id="KW-0067">ATP-binding</keyword>
<evidence type="ECO:0000313" key="5">
    <source>
        <dbReference type="EMBL" id="GLS85318.1"/>
    </source>
</evidence>
<dbReference type="FunFam" id="3.40.50.300:FF:002063">
    <property type="entry name" value="DNA helicase related protein"/>
    <property type="match status" value="1"/>
</dbReference>
<dbReference type="Pfam" id="PF13087">
    <property type="entry name" value="AAA_12"/>
    <property type="match status" value="1"/>
</dbReference>
<feature type="domain" description="DNA2/NAM7 helicase helicase" evidence="2">
    <location>
        <begin position="1310"/>
        <end position="1352"/>
    </location>
</feature>
<feature type="domain" description="Restriction endonuclease type II-like" evidence="4">
    <location>
        <begin position="1623"/>
        <end position="1716"/>
    </location>
</feature>
<dbReference type="InterPro" id="IPR027417">
    <property type="entry name" value="P-loop_NTPase"/>
</dbReference>
<dbReference type="Pfam" id="PF11784">
    <property type="entry name" value="DUF3320"/>
    <property type="match status" value="1"/>
</dbReference>
<dbReference type="InterPro" id="IPR047187">
    <property type="entry name" value="SF1_C_Upf1"/>
</dbReference>
<dbReference type="SUPFAM" id="SSF52540">
    <property type="entry name" value="P-loop containing nucleoside triphosphate hydrolases"/>
    <property type="match status" value="1"/>
</dbReference>
<evidence type="ECO:0000313" key="6">
    <source>
        <dbReference type="Proteomes" id="UP001157355"/>
    </source>
</evidence>
<reference evidence="5 6" key="1">
    <citation type="journal article" date="2014" name="Int. J. Syst. Evol. Microbiol.">
        <title>Complete genome sequence of Corynebacterium casei LMG S-19264T (=DSM 44701T), isolated from a smear-ripened cheese.</title>
        <authorList>
            <consortium name="US DOE Joint Genome Institute (JGI-PGF)"/>
            <person name="Walter F."/>
            <person name="Albersmeier A."/>
            <person name="Kalinowski J."/>
            <person name="Ruckert C."/>
        </authorList>
    </citation>
    <scope>NUCLEOTIDE SEQUENCE [LARGE SCALE GENOMIC DNA]</scope>
    <source>
        <strain evidence="5 6">NBRC 111766</strain>
    </source>
</reference>
<gene>
    <name evidence="5" type="ORF">GCM10010873_02910</name>
</gene>